<keyword evidence="2" id="KW-1185">Reference proteome</keyword>
<reference evidence="1" key="2">
    <citation type="submission" date="2020-05" db="UniProtKB">
        <authorList>
            <consortium name="EnsemblMetazoa"/>
        </authorList>
    </citation>
    <scope>IDENTIFICATION</scope>
    <source>
        <strain evidence="1">maculatus3</strain>
    </source>
</reference>
<evidence type="ECO:0000313" key="1">
    <source>
        <dbReference type="EnsemblMetazoa" id="AMAM020209-PA"/>
    </source>
</evidence>
<evidence type="ECO:0000313" key="2">
    <source>
        <dbReference type="Proteomes" id="UP000075901"/>
    </source>
</evidence>
<dbReference type="VEuPathDB" id="VectorBase:AMAM020209"/>
<organism evidence="1 2">
    <name type="scientific">Anopheles maculatus</name>
    <dbReference type="NCBI Taxonomy" id="74869"/>
    <lineage>
        <taxon>Eukaryota</taxon>
        <taxon>Metazoa</taxon>
        <taxon>Ecdysozoa</taxon>
        <taxon>Arthropoda</taxon>
        <taxon>Hexapoda</taxon>
        <taxon>Insecta</taxon>
        <taxon>Pterygota</taxon>
        <taxon>Neoptera</taxon>
        <taxon>Endopterygota</taxon>
        <taxon>Diptera</taxon>
        <taxon>Nematocera</taxon>
        <taxon>Culicoidea</taxon>
        <taxon>Culicidae</taxon>
        <taxon>Anophelinae</taxon>
        <taxon>Anopheles</taxon>
        <taxon>Anopheles maculatus group</taxon>
    </lineage>
</organism>
<dbReference type="AlphaFoldDB" id="A0A182T5T4"/>
<reference evidence="2" key="1">
    <citation type="submission" date="2013-09" db="EMBL/GenBank/DDBJ databases">
        <title>The Genome Sequence of Anopheles maculatus species B.</title>
        <authorList>
            <consortium name="The Broad Institute Genomics Platform"/>
            <person name="Neafsey D.E."/>
            <person name="Besansky N."/>
            <person name="Howell P."/>
            <person name="Walton C."/>
            <person name="Young S.K."/>
            <person name="Zeng Q."/>
            <person name="Gargeya S."/>
            <person name="Fitzgerald M."/>
            <person name="Haas B."/>
            <person name="Abouelleil A."/>
            <person name="Allen A.W."/>
            <person name="Alvarado L."/>
            <person name="Arachchi H.M."/>
            <person name="Berlin A.M."/>
            <person name="Chapman S.B."/>
            <person name="Gainer-Dewar J."/>
            <person name="Goldberg J."/>
            <person name="Griggs A."/>
            <person name="Gujja S."/>
            <person name="Hansen M."/>
            <person name="Howarth C."/>
            <person name="Imamovic A."/>
            <person name="Ireland A."/>
            <person name="Larimer J."/>
            <person name="McCowan C."/>
            <person name="Murphy C."/>
            <person name="Pearson M."/>
            <person name="Poon T.W."/>
            <person name="Priest M."/>
            <person name="Roberts A."/>
            <person name="Saif S."/>
            <person name="Shea T."/>
            <person name="Sisk P."/>
            <person name="Sykes S."/>
            <person name="Wortman J."/>
            <person name="Nusbaum C."/>
            <person name="Birren B."/>
        </authorList>
    </citation>
    <scope>NUCLEOTIDE SEQUENCE [LARGE SCALE GENOMIC DNA]</scope>
    <source>
        <strain evidence="2">maculatus3</strain>
    </source>
</reference>
<name>A0A182T5T4_9DIPT</name>
<protein>
    <submittedName>
        <fullName evidence="1">Uncharacterized protein</fullName>
    </submittedName>
</protein>
<dbReference type="EnsemblMetazoa" id="AMAM020209-RA">
    <property type="protein sequence ID" value="AMAM020209-PA"/>
    <property type="gene ID" value="AMAM020209"/>
</dbReference>
<accession>A0A182T5T4</accession>
<dbReference type="Proteomes" id="UP000075901">
    <property type="component" value="Unassembled WGS sequence"/>
</dbReference>
<proteinExistence type="predicted"/>
<sequence>MHDDVVIVAIQRNRPTATAQMPGRPSRKARDVEPEYGQQTFLMELQIVSTAKRSFSQLHWKQYTMVQQRNNQEKTTQFELTSTKYPPLYFSRVKSYHLESEGPLK</sequence>